<keyword evidence="2" id="KW-1185">Reference proteome</keyword>
<protein>
    <submittedName>
        <fullName evidence="1">Uncharacterized protein</fullName>
    </submittedName>
</protein>
<name>A0ABS8UHK6_DATST</name>
<sequence>MGLPLCSPRTYCQALVREFYTSYGANLQATKPRLWSFVEPLQFVRVTDISKMRDEALIIAPRNPKASVQVGLERDSGWTEILILRADLEETRAAVLELQIRGPTPPQAQGKMPLWEEEAKTNEEDLQKEVDPDMEVAEAASIKATKLESLSLARIMTHIDSKVGISTNFIPTTPTFIPNIISHGLD</sequence>
<evidence type="ECO:0000313" key="2">
    <source>
        <dbReference type="Proteomes" id="UP000823775"/>
    </source>
</evidence>
<organism evidence="1 2">
    <name type="scientific">Datura stramonium</name>
    <name type="common">Jimsonweed</name>
    <name type="synonym">Common thornapple</name>
    <dbReference type="NCBI Taxonomy" id="4076"/>
    <lineage>
        <taxon>Eukaryota</taxon>
        <taxon>Viridiplantae</taxon>
        <taxon>Streptophyta</taxon>
        <taxon>Embryophyta</taxon>
        <taxon>Tracheophyta</taxon>
        <taxon>Spermatophyta</taxon>
        <taxon>Magnoliopsida</taxon>
        <taxon>eudicotyledons</taxon>
        <taxon>Gunneridae</taxon>
        <taxon>Pentapetalae</taxon>
        <taxon>asterids</taxon>
        <taxon>lamiids</taxon>
        <taxon>Solanales</taxon>
        <taxon>Solanaceae</taxon>
        <taxon>Solanoideae</taxon>
        <taxon>Datureae</taxon>
        <taxon>Datura</taxon>
    </lineage>
</organism>
<reference evidence="1 2" key="1">
    <citation type="journal article" date="2021" name="BMC Genomics">
        <title>Datura genome reveals duplications of psychoactive alkaloid biosynthetic genes and high mutation rate following tissue culture.</title>
        <authorList>
            <person name="Rajewski A."/>
            <person name="Carter-House D."/>
            <person name="Stajich J."/>
            <person name="Litt A."/>
        </authorList>
    </citation>
    <scope>NUCLEOTIDE SEQUENCE [LARGE SCALE GENOMIC DNA]</scope>
    <source>
        <strain evidence="1">AR-01</strain>
    </source>
</reference>
<evidence type="ECO:0000313" key="1">
    <source>
        <dbReference type="EMBL" id="MCD9558367.1"/>
    </source>
</evidence>
<proteinExistence type="predicted"/>
<comment type="caution">
    <text evidence="1">The sequence shown here is derived from an EMBL/GenBank/DDBJ whole genome shotgun (WGS) entry which is preliminary data.</text>
</comment>
<gene>
    <name evidence="1" type="ORF">HAX54_015716</name>
</gene>
<accession>A0ABS8UHK6</accession>
<dbReference type="EMBL" id="JACEIK010002004">
    <property type="protein sequence ID" value="MCD9558367.1"/>
    <property type="molecule type" value="Genomic_DNA"/>
</dbReference>
<dbReference type="Proteomes" id="UP000823775">
    <property type="component" value="Unassembled WGS sequence"/>
</dbReference>